<name>A0A284RNH1_ARMOS</name>
<evidence type="ECO:0000313" key="1">
    <source>
        <dbReference type="EMBL" id="SJL10322.1"/>
    </source>
</evidence>
<dbReference type="EMBL" id="FUEG01000012">
    <property type="protein sequence ID" value="SJL10322.1"/>
    <property type="molecule type" value="Genomic_DNA"/>
</dbReference>
<keyword evidence="2" id="KW-1185">Reference proteome</keyword>
<reference evidence="2" key="1">
    <citation type="journal article" date="2017" name="Nat. Ecol. Evol.">
        <title>Genome expansion and lineage-specific genetic innovations in the forest pathogenic fungi Armillaria.</title>
        <authorList>
            <person name="Sipos G."/>
            <person name="Prasanna A.N."/>
            <person name="Walter M.C."/>
            <person name="O'Connor E."/>
            <person name="Balint B."/>
            <person name="Krizsan K."/>
            <person name="Kiss B."/>
            <person name="Hess J."/>
            <person name="Varga T."/>
            <person name="Slot J."/>
            <person name="Riley R."/>
            <person name="Boka B."/>
            <person name="Rigling D."/>
            <person name="Barry K."/>
            <person name="Lee J."/>
            <person name="Mihaltcheva S."/>
            <person name="LaButti K."/>
            <person name="Lipzen A."/>
            <person name="Waldron R."/>
            <person name="Moloney N.M."/>
            <person name="Sperisen C."/>
            <person name="Kredics L."/>
            <person name="Vagvoelgyi C."/>
            <person name="Patrignani A."/>
            <person name="Fitzpatrick D."/>
            <person name="Nagy I."/>
            <person name="Doyle S."/>
            <person name="Anderson J.B."/>
            <person name="Grigoriev I.V."/>
            <person name="Gueldener U."/>
            <person name="Muensterkoetter M."/>
            <person name="Nagy L.G."/>
        </authorList>
    </citation>
    <scope>NUCLEOTIDE SEQUENCE [LARGE SCALE GENOMIC DNA]</scope>
    <source>
        <strain evidence="2">C18/9</strain>
    </source>
</reference>
<proteinExistence type="predicted"/>
<gene>
    <name evidence="1" type="ORF">ARMOST_13706</name>
</gene>
<dbReference type="AlphaFoldDB" id="A0A284RNH1"/>
<organism evidence="1 2">
    <name type="scientific">Armillaria ostoyae</name>
    <name type="common">Armillaria root rot fungus</name>
    <dbReference type="NCBI Taxonomy" id="47428"/>
    <lineage>
        <taxon>Eukaryota</taxon>
        <taxon>Fungi</taxon>
        <taxon>Dikarya</taxon>
        <taxon>Basidiomycota</taxon>
        <taxon>Agaricomycotina</taxon>
        <taxon>Agaricomycetes</taxon>
        <taxon>Agaricomycetidae</taxon>
        <taxon>Agaricales</taxon>
        <taxon>Marasmiineae</taxon>
        <taxon>Physalacriaceae</taxon>
        <taxon>Armillaria</taxon>
    </lineage>
</organism>
<dbReference type="Proteomes" id="UP000219338">
    <property type="component" value="Unassembled WGS sequence"/>
</dbReference>
<sequence length="94" mass="9890">MTSGDTAWVRETADVEVDSGAEEVENLDVVDEEEEVAGVVADKEVREDRDVDSVPTMIVDSSLVESAALVCVKEVGTAILAVADSKGVAKEPVI</sequence>
<accession>A0A284RNH1</accession>
<evidence type="ECO:0000313" key="2">
    <source>
        <dbReference type="Proteomes" id="UP000219338"/>
    </source>
</evidence>
<protein>
    <submittedName>
        <fullName evidence="1">Uncharacterized protein</fullName>
    </submittedName>
</protein>